<reference evidence="3 4" key="1">
    <citation type="journal article" date="2018" name="Front. Microbiol.">
        <title>Prospects for Fungal Bioremediation of Acidic Radioactive Waste Sites: Characterization and Genome Sequence of Rhodotorula taiwanensis MD1149.</title>
        <authorList>
            <person name="Tkavc R."/>
            <person name="Matrosova V.Y."/>
            <person name="Grichenko O.E."/>
            <person name="Gostincar C."/>
            <person name="Volpe R.P."/>
            <person name="Klimenkova P."/>
            <person name="Gaidamakova E.K."/>
            <person name="Zhou C.E."/>
            <person name="Stewart B.J."/>
            <person name="Lyman M.G."/>
            <person name="Malfatti S.A."/>
            <person name="Rubinfeld B."/>
            <person name="Courtot M."/>
            <person name="Singh J."/>
            <person name="Dalgard C.L."/>
            <person name="Hamilton T."/>
            <person name="Frey K.G."/>
            <person name="Gunde-Cimerman N."/>
            <person name="Dugan L."/>
            <person name="Daly M.J."/>
        </authorList>
    </citation>
    <scope>NUCLEOTIDE SEQUENCE [LARGE SCALE GENOMIC DNA]</scope>
    <source>
        <strain evidence="3 4">MD1149</strain>
    </source>
</reference>
<keyword evidence="4" id="KW-1185">Reference proteome</keyword>
<comment type="caution">
    <text evidence="3">The sequence shown here is derived from an EMBL/GenBank/DDBJ whole genome shotgun (WGS) entry which is preliminary data.</text>
</comment>
<evidence type="ECO:0000256" key="1">
    <source>
        <dbReference type="SAM" id="MobiDB-lite"/>
    </source>
</evidence>
<dbReference type="SUPFAM" id="SSF56235">
    <property type="entry name" value="N-terminal nucleophile aminohydrolases (Ntn hydrolases)"/>
    <property type="match status" value="1"/>
</dbReference>
<accession>A0A2S5BGE2</accession>
<name>A0A2S5BGE2_9BASI</name>
<evidence type="ECO:0000313" key="3">
    <source>
        <dbReference type="EMBL" id="POY75835.1"/>
    </source>
</evidence>
<organism evidence="3 4">
    <name type="scientific">Rhodotorula taiwanensis</name>
    <dbReference type="NCBI Taxonomy" id="741276"/>
    <lineage>
        <taxon>Eukaryota</taxon>
        <taxon>Fungi</taxon>
        <taxon>Dikarya</taxon>
        <taxon>Basidiomycota</taxon>
        <taxon>Pucciniomycotina</taxon>
        <taxon>Microbotryomycetes</taxon>
        <taxon>Sporidiobolales</taxon>
        <taxon>Sporidiobolaceae</taxon>
        <taxon>Rhodotorula</taxon>
    </lineage>
</organism>
<dbReference type="AlphaFoldDB" id="A0A2S5BGE2"/>
<dbReference type="CDD" id="cd01908">
    <property type="entry name" value="YafJ"/>
    <property type="match status" value="1"/>
</dbReference>
<dbReference type="STRING" id="741276.A0A2S5BGE2"/>
<dbReference type="InterPro" id="IPR029055">
    <property type="entry name" value="Ntn_hydrolases_N"/>
</dbReference>
<dbReference type="EMBL" id="PJQD01000009">
    <property type="protein sequence ID" value="POY75835.1"/>
    <property type="molecule type" value="Genomic_DNA"/>
</dbReference>
<dbReference type="GO" id="GO:0005737">
    <property type="term" value="C:cytoplasm"/>
    <property type="evidence" value="ECO:0007669"/>
    <property type="project" value="TreeGrafter"/>
</dbReference>
<dbReference type="InterPro" id="IPR017932">
    <property type="entry name" value="GATase_2_dom"/>
</dbReference>
<dbReference type="Gene3D" id="3.60.20.10">
    <property type="entry name" value="Glutamine Phosphoribosylpyrophosphate, subunit 1, domain 1"/>
    <property type="match status" value="1"/>
</dbReference>
<dbReference type="Proteomes" id="UP000237144">
    <property type="component" value="Unassembled WGS sequence"/>
</dbReference>
<gene>
    <name evidence="3" type="ORF">BMF94_0915</name>
</gene>
<dbReference type="GO" id="GO:0008242">
    <property type="term" value="F:omega peptidase activity"/>
    <property type="evidence" value="ECO:0007669"/>
    <property type="project" value="TreeGrafter"/>
</dbReference>
<dbReference type="PANTHER" id="PTHR43187">
    <property type="entry name" value="GLUTAMINE AMIDOTRANSFERASE DUG3-RELATED"/>
    <property type="match status" value="1"/>
</dbReference>
<dbReference type="InterPro" id="IPR052373">
    <property type="entry name" value="Gamma-glu_amide_hydrolase"/>
</dbReference>
<dbReference type="GO" id="GO:0061672">
    <property type="term" value="C:glutathione hydrolase complex"/>
    <property type="evidence" value="ECO:0007669"/>
    <property type="project" value="TreeGrafter"/>
</dbReference>
<protein>
    <recommendedName>
        <fullName evidence="2">Glutamine amidotransferase type-2 domain-containing protein</fullName>
    </recommendedName>
</protein>
<sequence>MCRWVAYFSPQPILLSDVIERPKHSIIKQIDDHYLPELEKHYARDRASDSGFSPNSLTNVDGFGIGWFSAVQAHYRHLSAAASGTAGHAGHEAEEPQEWEPVTYKSAKPPLHDANLVQLCGAIESPVVFGHIRMGSPVTTVNCHPYIGGKFMLMHNGTIGGFFEALPQLLPILSTNARKIIKGTTDAEHFLALFLTFLDSDGDWMGSYSPDQVTKALARAVSTIVKMCTPPGGWPAPTKDDGPLSSHISLNLAISNGEHFYALRFACPEQQDPPSLYWSTTSGATLDRRYEGHPDHPEKRDGKLPREKHAEHVVVGSEPMTRGEDHAWHLLQNGDFLRASATDMAPGGDTKFKPDIVRLSDFE</sequence>
<evidence type="ECO:0000259" key="2">
    <source>
        <dbReference type="PROSITE" id="PS51278"/>
    </source>
</evidence>
<proteinExistence type="predicted"/>
<dbReference type="PROSITE" id="PS51278">
    <property type="entry name" value="GATASE_TYPE_2"/>
    <property type="match status" value="1"/>
</dbReference>
<dbReference type="PANTHER" id="PTHR43187:SF1">
    <property type="entry name" value="GLUTAMINE AMIDOTRANSFERASE DUG3-RELATED"/>
    <property type="match status" value="1"/>
</dbReference>
<evidence type="ECO:0000313" key="4">
    <source>
        <dbReference type="Proteomes" id="UP000237144"/>
    </source>
</evidence>
<feature type="domain" description="Glutamine amidotransferase type-2" evidence="2">
    <location>
        <begin position="2"/>
        <end position="363"/>
    </location>
</feature>
<dbReference type="GO" id="GO:0006751">
    <property type="term" value="P:glutathione catabolic process"/>
    <property type="evidence" value="ECO:0007669"/>
    <property type="project" value="TreeGrafter"/>
</dbReference>
<feature type="region of interest" description="Disordered" evidence="1">
    <location>
        <begin position="287"/>
        <end position="310"/>
    </location>
</feature>
<dbReference type="OrthoDB" id="444432at2759"/>